<dbReference type="Pfam" id="PF00145">
    <property type="entry name" value="DNA_methylase"/>
    <property type="match status" value="1"/>
</dbReference>
<keyword evidence="5" id="KW-1185">Reference proteome</keyword>
<name>Q24NF4_DESHY</name>
<evidence type="ECO:0000256" key="1">
    <source>
        <dbReference type="ARBA" id="ARBA00022603"/>
    </source>
</evidence>
<protein>
    <submittedName>
        <fullName evidence="4">Uncharacterized protein</fullName>
    </submittedName>
</protein>
<accession>Q24NF4</accession>
<dbReference type="GO" id="GO:0009307">
    <property type="term" value="P:DNA restriction-modification system"/>
    <property type="evidence" value="ECO:0007669"/>
    <property type="project" value="UniProtKB-KW"/>
</dbReference>
<keyword evidence="2" id="KW-0808">Transferase</keyword>
<dbReference type="Gene3D" id="3.90.120.10">
    <property type="entry name" value="DNA Methylase, subunit A, domain 2"/>
    <property type="match status" value="1"/>
</dbReference>
<dbReference type="STRING" id="138119.DSY4649"/>
<dbReference type="GO" id="GO:0008168">
    <property type="term" value="F:methyltransferase activity"/>
    <property type="evidence" value="ECO:0007669"/>
    <property type="project" value="UniProtKB-KW"/>
</dbReference>
<dbReference type="AlphaFoldDB" id="Q24NF4"/>
<dbReference type="EMBL" id="AP008230">
    <property type="protein sequence ID" value="BAE86438.1"/>
    <property type="molecule type" value="Genomic_DNA"/>
</dbReference>
<keyword evidence="3" id="KW-0680">Restriction system</keyword>
<dbReference type="KEGG" id="dsy:DSY4649"/>
<gene>
    <name evidence="4" type="ordered locus">DSY4649</name>
</gene>
<evidence type="ECO:0000256" key="3">
    <source>
        <dbReference type="ARBA" id="ARBA00022747"/>
    </source>
</evidence>
<evidence type="ECO:0000313" key="4">
    <source>
        <dbReference type="EMBL" id="BAE86438.1"/>
    </source>
</evidence>
<reference evidence="4 5" key="1">
    <citation type="journal article" date="2006" name="J. Bacteriol.">
        <title>Complete genome sequence of the dehalorespiring bacterium Desulfitobacterium hafniense Y51 and comparison with Dehalococcoides ethenogenes 195.</title>
        <authorList>
            <person name="Nonaka H."/>
            <person name="Keresztes G."/>
            <person name="Shinoda Y."/>
            <person name="Ikenaga Y."/>
            <person name="Abe M."/>
            <person name="Naito K."/>
            <person name="Inatomi K."/>
            <person name="Furukawa K."/>
            <person name="Inui M."/>
            <person name="Yukawa H."/>
        </authorList>
    </citation>
    <scope>NUCLEOTIDE SEQUENCE [LARGE SCALE GENOMIC DNA]</scope>
    <source>
        <strain evidence="4 5">Y51</strain>
    </source>
</reference>
<dbReference type="eggNOG" id="COG0270">
    <property type="taxonomic scope" value="Bacteria"/>
</dbReference>
<dbReference type="Proteomes" id="UP000001946">
    <property type="component" value="Chromosome"/>
</dbReference>
<dbReference type="HOGENOM" id="CLU_1765062_0_0_9"/>
<keyword evidence="1" id="KW-0489">Methyltransferase</keyword>
<organism evidence="4 5">
    <name type="scientific">Desulfitobacterium hafniense (strain Y51)</name>
    <dbReference type="NCBI Taxonomy" id="138119"/>
    <lineage>
        <taxon>Bacteria</taxon>
        <taxon>Bacillati</taxon>
        <taxon>Bacillota</taxon>
        <taxon>Clostridia</taxon>
        <taxon>Eubacteriales</taxon>
        <taxon>Desulfitobacteriaceae</taxon>
        <taxon>Desulfitobacterium</taxon>
    </lineage>
</organism>
<dbReference type="InterPro" id="IPR001525">
    <property type="entry name" value="C5_MeTfrase"/>
</dbReference>
<evidence type="ECO:0000313" key="5">
    <source>
        <dbReference type="Proteomes" id="UP000001946"/>
    </source>
</evidence>
<sequence length="147" mass="16835">MLECERLQGFPDYWTDIPRASDSARYKALGNSVAIPCVEHVLRGIAYFYGNFMKTGGIRMYIYPDNLKSKAILWLWQLRDIGVIGVGLLLSVFALAQLKLLPPIVITALYAFLTIRFDDTSILDFIKYACAFFITKQQTYEWGYGKQ</sequence>
<proteinExistence type="predicted"/>
<dbReference type="SUPFAM" id="SSF53335">
    <property type="entry name" value="S-adenosyl-L-methionine-dependent methyltransferases"/>
    <property type="match status" value="1"/>
</dbReference>
<dbReference type="InterPro" id="IPR029063">
    <property type="entry name" value="SAM-dependent_MTases_sf"/>
</dbReference>
<dbReference type="GO" id="GO:0032259">
    <property type="term" value="P:methylation"/>
    <property type="evidence" value="ECO:0007669"/>
    <property type="project" value="UniProtKB-KW"/>
</dbReference>
<evidence type="ECO:0000256" key="2">
    <source>
        <dbReference type="ARBA" id="ARBA00022679"/>
    </source>
</evidence>